<keyword evidence="2" id="KW-0547">Nucleotide-binding</keyword>
<dbReference type="EC" id="3.6.3.30" evidence="5"/>
<dbReference type="GO" id="GO:0015808">
    <property type="term" value="P:L-alanine transport"/>
    <property type="evidence" value="ECO:0007669"/>
    <property type="project" value="TreeGrafter"/>
</dbReference>
<dbReference type="Pfam" id="PF00005">
    <property type="entry name" value="ABC_tran"/>
    <property type="match status" value="1"/>
</dbReference>
<dbReference type="RefSeq" id="WP_013705861.1">
    <property type="nucleotide sequence ID" value="NC_015388.1"/>
</dbReference>
<dbReference type="HOGENOM" id="CLU_000604_1_2_7"/>
<evidence type="ECO:0000313" key="6">
    <source>
        <dbReference type="Proteomes" id="UP000000483"/>
    </source>
</evidence>
<organism evidence="5 6">
    <name type="scientific">Desulfobacca acetoxidans (strain ATCC 700848 / DSM 11109 / ASRB2)</name>
    <dbReference type="NCBI Taxonomy" id="880072"/>
    <lineage>
        <taxon>Bacteria</taxon>
        <taxon>Pseudomonadati</taxon>
        <taxon>Thermodesulfobacteriota</taxon>
        <taxon>Desulfobaccia</taxon>
        <taxon>Desulfobaccales</taxon>
        <taxon>Desulfobaccaceae</taxon>
        <taxon>Desulfobacca</taxon>
    </lineage>
</organism>
<dbReference type="eggNOG" id="COG0411">
    <property type="taxonomic scope" value="Bacteria"/>
</dbReference>
<dbReference type="InterPro" id="IPR027417">
    <property type="entry name" value="P-loop_NTPase"/>
</dbReference>
<keyword evidence="1" id="KW-0813">Transport</keyword>
<accession>F2NGX7</accession>
<dbReference type="GO" id="GO:0015192">
    <property type="term" value="F:L-phenylalanine transmembrane transporter activity"/>
    <property type="evidence" value="ECO:0007669"/>
    <property type="project" value="TreeGrafter"/>
</dbReference>
<dbReference type="CDD" id="cd03219">
    <property type="entry name" value="ABC_Mj1267_LivG_branched"/>
    <property type="match status" value="1"/>
</dbReference>
<dbReference type="GO" id="GO:0015188">
    <property type="term" value="F:L-isoleucine transmembrane transporter activity"/>
    <property type="evidence" value="ECO:0007669"/>
    <property type="project" value="TreeGrafter"/>
</dbReference>
<dbReference type="Gene3D" id="3.40.50.300">
    <property type="entry name" value="P-loop containing nucleotide triphosphate hydrolases"/>
    <property type="match status" value="1"/>
</dbReference>
<dbReference type="PROSITE" id="PS50893">
    <property type="entry name" value="ABC_TRANSPORTER_2"/>
    <property type="match status" value="1"/>
</dbReference>
<dbReference type="STRING" id="880072.Desac_0871"/>
<sequence>MVQQASQELLELRHLEIIRGGRRVLCDIDLKVKQQEIIGIVGPNGAGKTTLMSAIAGQIKPAAGSILFRGQNISSWPPHRRCWAGIARTFQIPKPFPEMTAWENVAIGAWFGKTGRRRSITRSRALKFLEMVGLPHKADTLGKELTLSEQRRLEVARALATQPQILLLDEVAAGLSPKMVSQVAKLVTRLRQKGVTLIIIDHFLNLTLEVSDRLVVLDRGEKIMEGPPPVVIRHPEVVGAYLGTRRLLKSQEAES</sequence>
<dbReference type="InterPro" id="IPR003439">
    <property type="entry name" value="ABC_transporter-like_ATP-bd"/>
</dbReference>
<feature type="domain" description="ABC transporter" evidence="4">
    <location>
        <begin position="10"/>
        <end position="244"/>
    </location>
</feature>
<dbReference type="InterPro" id="IPR003593">
    <property type="entry name" value="AAA+_ATPase"/>
</dbReference>
<evidence type="ECO:0000259" key="4">
    <source>
        <dbReference type="PROSITE" id="PS50893"/>
    </source>
</evidence>
<keyword evidence="5" id="KW-0378">Hydrolase</keyword>
<dbReference type="PANTHER" id="PTHR45772">
    <property type="entry name" value="CONSERVED COMPONENT OF ABC TRANSPORTER FOR NATURAL AMINO ACIDS-RELATED"/>
    <property type="match status" value="1"/>
</dbReference>
<dbReference type="EMBL" id="CP002629">
    <property type="protein sequence ID" value="AEB08748.1"/>
    <property type="molecule type" value="Genomic_DNA"/>
</dbReference>
<dbReference type="GO" id="GO:0005304">
    <property type="term" value="F:L-valine transmembrane transporter activity"/>
    <property type="evidence" value="ECO:0007669"/>
    <property type="project" value="TreeGrafter"/>
</dbReference>
<proteinExistence type="predicted"/>
<dbReference type="GO" id="GO:0042941">
    <property type="term" value="P:D-alanine transmembrane transport"/>
    <property type="evidence" value="ECO:0007669"/>
    <property type="project" value="TreeGrafter"/>
</dbReference>
<dbReference type="PANTHER" id="PTHR45772:SF7">
    <property type="entry name" value="AMINO ACID ABC TRANSPORTER ATP-BINDING PROTEIN"/>
    <property type="match status" value="1"/>
</dbReference>
<dbReference type="InterPro" id="IPR051120">
    <property type="entry name" value="ABC_AA/LPS_Transport"/>
</dbReference>
<protein>
    <submittedName>
        <fullName evidence="5">Fe(3+)-transporting ATPase</fullName>
        <ecNumber evidence="5">3.6.3.30</ecNumber>
    </submittedName>
</protein>
<dbReference type="GO" id="GO:0005524">
    <property type="term" value="F:ATP binding"/>
    <property type="evidence" value="ECO:0007669"/>
    <property type="project" value="UniProtKB-KW"/>
</dbReference>
<dbReference type="OrthoDB" id="5405085at2"/>
<evidence type="ECO:0000256" key="2">
    <source>
        <dbReference type="ARBA" id="ARBA00022741"/>
    </source>
</evidence>
<evidence type="ECO:0000256" key="3">
    <source>
        <dbReference type="ARBA" id="ARBA00022840"/>
    </source>
</evidence>
<gene>
    <name evidence="5" type="ordered locus">Desac_0871</name>
</gene>
<dbReference type="SMART" id="SM00382">
    <property type="entry name" value="AAA"/>
    <property type="match status" value="1"/>
</dbReference>
<evidence type="ECO:0000313" key="5">
    <source>
        <dbReference type="EMBL" id="AEB08748.1"/>
    </source>
</evidence>
<keyword evidence="3" id="KW-0067">ATP-binding</keyword>
<dbReference type="AlphaFoldDB" id="F2NGX7"/>
<evidence type="ECO:0000256" key="1">
    <source>
        <dbReference type="ARBA" id="ARBA00022448"/>
    </source>
</evidence>
<dbReference type="GO" id="GO:0005886">
    <property type="term" value="C:plasma membrane"/>
    <property type="evidence" value="ECO:0007669"/>
    <property type="project" value="TreeGrafter"/>
</dbReference>
<dbReference type="Proteomes" id="UP000000483">
    <property type="component" value="Chromosome"/>
</dbReference>
<dbReference type="GO" id="GO:1903806">
    <property type="term" value="P:L-isoleucine import across plasma membrane"/>
    <property type="evidence" value="ECO:0007669"/>
    <property type="project" value="TreeGrafter"/>
</dbReference>
<dbReference type="GO" id="GO:1903805">
    <property type="term" value="P:L-valine import across plasma membrane"/>
    <property type="evidence" value="ECO:0007669"/>
    <property type="project" value="TreeGrafter"/>
</dbReference>
<dbReference type="KEGG" id="dao:Desac_0871"/>
<dbReference type="GO" id="GO:0016887">
    <property type="term" value="F:ATP hydrolysis activity"/>
    <property type="evidence" value="ECO:0007669"/>
    <property type="project" value="InterPro"/>
</dbReference>
<reference evidence="6" key="2">
    <citation type="submission" date="2011-03" db="EMBL/GenBank/DDBJ databases">
        <title>The complete genome of Desulfobacca acetoxidans DSM 11109.</title>
        <authorList>
            <consortium name="US DOE Joint Genome Institute (JGI-PGF)"/>
            <person name="Lucas S."/>
            <person name="Copeland A."/>
            <person name="Lapidus A."/>
            <person name="Bruce D."/>
            <person name="Goodwin L."/>
            <person name="Pitluck S."/>
            <person name="Peters L."/>
            <person name="Kyrpides N."/>
            <person name="Mavromatis K."/>
            <person name="Ivanova N."/>
            <person name="Ovchinnikova G."/>
            <person name="Teshima H."/>
            <person name="Detter J.C."/>
            <person name="Han C."/>
            <person name="Land M."/>
            <person name="Hauser L."/>
            <person name="Markowitz V."/>
            <person name="Cheng J.-F."/>
            <person name="Hugenholtz P."/>
            <person name="Woyke T."/>
            <person name="Wu D."/>
            <person name="Spring S."/>
            <person name="Schueler E."/>
            <person name="Brambilla E."/>
            <person name="Klenk H.-P."/>
            <person name="Eisen J.A."/>
        </authorList>
    </citation>
    <scope>NUCLEOTIDE SEQUENCE [LARGE SCALE GENOMIC DNA]</scope>
    <source>
        <strain evidence="6">ATCC 700848 / DSM 11109 / ASRB2</strain>
    </source>
</reference>
<name>F2NGX7_DESAR</name>
<dbReference type="SUPFAM" id="SSF52540">
    <property type="entry name" value="P-loop containing nucleoside triphosphate hydrolases"/>
    <property type="match status" value="1"/>
</dbReference>
<keyword evidence="6" id="KW-1185">Reference proteome</keyword>
<reference evidence="5 6" key="1">
    <citation type="journal article" date="2011" name="Stand. Genomic Sci.">
        <title>Complete genome sequence of the acetate-degrading sulfate reducer Desulfobacca acetoxidans type strain (ASRB2).</title>
        <authorList>
            <person name="Goker M."/>
            <person name="Teshima H."/>
            <person name="Lapidus A."/>
            <person name="Nolan M."/>
            <person name="Lucas S."/>
            <person name="Hammon N."/>
            <person name="Deshpande S."/>
            <person name="Cheng J.F."/>
            <person name="Tapia R."/>
            <person name="Han C."/>
            <person name="Goodwin L."/>
            <person name="Pitluck S."/>
            <person name="Huntemann M."/>
            <person name="Liolios K."/>
            <person name="Ivanova N."/>
            <person name="Pagani I."/>
            <person name="Mavromatis K."/>
            <person name="Ovchinikova G."/>
            <person name="Pati A."/>
            <person name="Chen A."/>
            <person name="Palaniappan K."/>
            <person name="Land M."/>
            <person name="Hauser L."/>
            <person name="Brambilla E.M."/>
            <person name="Rohde M."/>
            <person name="Spring S."/>
            <person name="Detter J.C."/>
            <person name="Woyke T."/>
            <person name="Bristow J."/>
            <person name="Eisen J.A."/>
            <person name="Markowitz V."/>
            <person name="Hugenholtz P."/>
            <person name="Kyrpides N.C."/>
            <person name="Klenk H.P."/>
        </authorList>
    </citation>
    <scope>NUCLEOTIDE SEQUENCE [LARGE SCALE GENOMIC DNA]</scope>
    <source>
        <strain evidence="6">ATCC 700848 / DSM 11109 / ASRB2</strain>
    </source>
</reference>